<evidence type="ECO:0000313" key="6">
    <source>
        <dbReference type="EMBL" id="KAK1357178.1"/>
    </source>
</evidence>
<dbReference type="InterPro" id="IPR008949">
    <property type="entry name" value="Isoprenoid_synthase_dom_sf"/>
</dbReference>
<comment type="caution">
    <text evidence="6">The sequence shown here is derived from an EMBL/GenBank/DDBJ whole genome shotgun (WGS) entry which is preliminary data.</text>
</comment>
<dbReference type="FunFam" id="1.50.10.130:FF:000001">
    <property type="entry name" value="Isoprene synthase, chloroplastic"/>
    <property type="match status" value="1"/>
</dbReference>
<name>A0AAD8H020_9APIA</name>
<dbReference type="InterPro" id="IPR005630">
    <property type="entry name" value="Terpene_synthase_metal-bd"/>
</dbReference>
<dbReference type="Pfam" id="PF01397">
    <property type="entry name" value="Terpene_synth"/>
    <property type="match status" value="1"/>
</dbReference>
<sequence length="565" mass="65487">MALYVQSTSGPPPNVVPEITRKSASFHPSVWGDKFLAYDNSNEAKSVDDQKEEEHLKLLKQEAKKMLTAGDKTRKELISLVDDIQRLGLSYHFEAEFDKLLQKINDSFHEYYGSKNDDDLHDISLCFRLLRQQGYNVSSAVFYKFKDSNGKFKQNLVKDVRGMLSLFEATHLRVHGENILEDALEFTTTHLHLYLNSDIDNPLIDLVGRSLKYPLRKSLNRLVARHYITIYHKLDWHNQLLLDFAKCDFNLVQKLHQVELGQITRWWKDLDFANKLPFARDRVVECYFWITGVYFEPYYAKARAFVTKVITLTSVVDDIYDAYGIVEELEQFTDAIGKWDIRTIDQLPEYMRHCYQPLLDVFAQAEEESVKEGRPIHGFGYAKEAFKRLTRAYFHEAKWCQVQYFPTLEEYMSITLVTAGYKMLSVTSFVLMGNVATREAFDWISKEPLIERAASVINRLHDDIVGHEFEMQRPNIPTSVDIFMKQYGVSKETTYDALQKRVINAWKDINQECLHPAAVPMPLLTRVINFACVINLLYDGDDGYTHSSARTKDMITSTLLDPVPV</sequence>
<evidence type="ECO:0000256" key="1">
    <source>
        <dbReference type="ARBA" id="ARBA00001946"/>
    </source>
</evidence>
<dbReference type="PANTHER" id="PTHR31225">
    <property type="entry name" value="OS04G0344100 PROTEIN-RELATED"/>
    <property type="match status" value="1"/>
</dbReference>
<keyword evidence="2" id="KW-0479">Metal-binding</keyword>
<organism evidence="6 7">
    <name type="scientific">Heracleum sosnowskyi</name>
    <dbReference type="NCBI Taxonomy" id="360622"/>
    <lineage>
        <taxon>Eukaryota</taxon>
        <taxon>Viridiplantae</taxon>
        <taxon>Streptophyta</taxon>
        <taxon>Embryophyta</taxon>
        <taxon>Tracheophyta</taxon>
        <taxon>Spermatophyta</taxon>
        <taxon>Magnoliopsida</taxon>
        <taxon>eudicotyledons</taxon>
        <taxon>Gunneridae</taxon>
        <taxon>Pentapetalae</taxon>
        <taxon>asterids</taxon>
        <taxon>campanulids</taxon>
        <taxon>Apiales</taxon>
        <taxon>Apiaceae</taxon>
        <taxon>Apioideae</taxon>
        <taxon>apioid superclade</taxon>
        <taxon>Tordylieae</taxon>
        <taxon>Tordyliinae</taxon>
        <taxon>Heracleum</taxon>
    </lineage>
</organism>
<dbReference type="AlphaFoldDB" id="A0AAD8H020"/>
<evidence type="ECO:0000256" key="3">
    <source>
        <dbReference type="ARBA" id="ARBA00023239"/>
    </source>
</evidence>
<dbReference type="EMBL" id="JAUIZM010000011">
    <property type="protein sequence ID" value="KAK1357178.1"/>
    <property type="molecule type" value="Genomic_DNA"/>
</dbReference>
<proteinExistence type="predicted"/>
<evidence type="ECO:0000259" key="5">
    <source>
        <dbReference type="Pfam" id="PF03936"/>
    </source>
</evidence>
<dbReference type="InterPro" id="IPR001906">
    <property type="entry name" value="Terpene_synth_N"/>
</dbReference>
<evidence type="ECO:0000313" key="7">
    <source>
        <dbReference type="Proteomes" id="UP001237642"/>
    </source>
</evidence>
<evidence type="ECO:0000256" key="2">
    <source>
        <dbReference type="ARBA" id="ARBA00022723"/>
    </source>
</evidence>
<dbReference type="InterPro" id="IPR036965">
    <property type="entry name" value="Terpene_synth_N_sf"/>
</dbReference>
<gene>
    <name evidence="6" type="ORF">POM88_050434</name>
</gene>
<dbReference type="SFLD" id="SFLDS00005">
    <property type="entry name" value="Isoprenoid_Synthase_Type_I"/>
    <property type="match status" value="1"/>
</dbReference>
<keyword evidence="7" id="KW-1185">Reference proteome</keyword>
<evidence type="ECO:0000259" key="4">
    <source>
        <dbReference type="Pfam" id="PF01397"/>
    </source>
</evidence>
<feature type="domain" description="Terpene synthase N-terminal" evidence="4">
    <location>
        <begin position="30"/>
        <end position="199"/>
    </location>
</feature>
<dbReference type="CDD" id="cd00684">
    <property type="entry name" value="Terpene_cyclase_plant_C1"/>
    <property type="match status" value="1"/>
</dbReference>
<dbReference type="Gene3D" id="1.50.10.130">
    <property type="entry name" value="Terpene synthase, N-terminal domain"/>
    <property type="match status" value="1"/>
</dbReference>
<dbReference type="GO" id="GO:0000287">
    <property type="term" value="F:magnesium ion binding"/>
    <property type="evidence" value="ECO:0007669"/>
    <property type="project" value="InterPro"/>
</dbReference>
<dbReference type="SUPFAM" id="SSF48239">
    <property type="entry name" value="Terpenoid cyclases/Protein prenyltransferases"/>
    <property type="match status" value="1"/>
</dbReference>
<protein>
    <submittedName>
        <fullName evidence="6">(-)-germacrene D synthase</fullName>
    </submittedName>
</protein>
<keyword evidence="3" id="KW-0456">Lyase</keyword>
<dbReference type="GO" id="GO:0016102">
    <property type="term" value="P:diterpenoid biosynthetic process"/>
    <property type="evidence" value="ECO:0007669"/>
    <property type="project" value="InterPro"/>
</dbReference>
<accession>A0AAD8H020</accession>
<dbReference type="Pfam" id="PF03936">
    <property type="entry name" value="Terpene_synth_C"/>
    <property type="match status" value="1"/>
</dbReference>
<dbReference type="SFLD" id="SFLDG01019">
    <property type="entry name" value="Terpene_Cyclase_Like_1_C_Termi"/>
    <property type="match status" value="1"/>
</dbReference>
<dbReference type="InterPro" id="IPR050148">
    <property type="entry name" value="Terpene_synthase-like"/>
</dbReference>
<dbReference type="InterPro" id="IPR008930">
    <property type="entry name" value="Terpenoid_cyclase/PrenylTrfase"/>
</dbReference>
<dbReference type="PANTHER" id="PTHR31225:SF221">
    <property type="entry name" value="(-)-GERMACRENE D SYNTHASE"/>
    <property type="match status" value="1"/>
</dbReference>
<dbReference type="InterPro" id="IPR044814">
    <property type="entry name" value="Terpene_cyclase_plant_C1"/>
</dbReference>
<dbReference type="InterPro" id="IPR034741">
    <property type="entry name" value="Terpene_cyclase-like_1_C"/>
</dbReference>
<dbReference type="SUPFAM" id="SSF48576">
    <property type="entry name" value="Terpenoid synthases"/>
    <property type="match status" value="1"/>
</dbReference>
<comment type="cofactor">
    <cofactor evidence="1">
        <name>Mg(2+)</name>
        <dbReference type="ChEBI" id="CHEBI:18420"/>
    </cofactor>
</comment>
<reference evidence="6" key="1">
    <citation type="submission" date="2023-02" db="EMBL/GenBank/DDBJ databases">
        <title>Genome of toxic invasive species Heracleum sosnowskyi carries increased number of genes despite the absence of recent whole-genome duplications.</title>
        <authorList>
            <person name="Schelkunov M."/>
            <person name="Shtratnikova V."/>
            <person name="Makarenko M."/>
            <person name="Klepikova A."/>
            <person name="Omelchenko D."/>
            <person name="Novikova G."/>
            <person name="Obukhova E."/>
            <person name="Bogdanov V."/>
            <person name="Penin A."/>
            <person name="Logacheva M."/>
        </authorList>
    </citation>
    <scope>NUCLEOTIDE SEQUENCE</scope>
    <source>
        <strain evidence="6">Hsosn_3</strain>
        <tissue evidence="6">Leaf</tissue>
    </source>
</reference>
<feature type="domain" description="Terpene synthase metal-binding" evidence="5">
    <location>
        <begin position="268"/>
        <end position="508"/>
    </location>
</feature>
<dbReference type="GO" id="GO:0010333">
    <property type="term" value="F:terpene synthase activity"/>
    <property type="evidence" value="ECO:0007669"/>
    <property type="project" value="InterPro"/>
</dbReference>
<reference evidence="6" key="2">
    <citation type="submission" date="2023-05" db="EMBL/GenBank/DDBJ databases">
        <authorList>
            <person name="Schelkunov M.I."/>
        </authorList>
    </citation>
    <scope>NUCLEOTIDE SEQUENCE</scope>
    <source>
        <strain evidence="6">Hsosn_3</strain>
        <tissue evidence="6">Leaf</tissue>
    </source>
</reference>
<dbReference type="Proteomes" id="UP001237642">
    <property type="component" value="Unassembled WGS sequence"/>
</dbReference>
<dbReference type="Gene3D" id="1.10.600.10">
    <property type="entry name" value="Farnesyl Diphosphate Synthase"/>
    <property type="match status" value="1"/>
</dbReference>
<dbReference type="FunFam" id="1.10.600.10:FF:000007">
    <property type="entry name" value="Isoprene synthase, chloroplastic"/>
    <property type="match status" value="1"/>
</dbReference>